<dbReference type="SUPFAM" id="SSF48371">
    <property type="entry name" value="ARM repeat"/>
    <property type="match status" value="2"/>
</dbReference>
<dbReference type="AlphaFoldDB" id="A0A1B2HTE7"/>
<dbReference type="InterPro" id="IPR016024">
    <property type="entry name" value="ARM-type_fold"/>
</dbReference>
<dbReference type="RefSeq" id="WP_065919309.1">
    <property type="nucleotide sequence ID" value="NZ_CP016793.1"/>
</dbReference>
<evidence type="ECO:0000313" key="2">
    <source>
        <dbReference type="Proteomes" id="UP000093053"/>
    </source>
</evidence>
<gene>
    <name evidence="1" type="ORF">BBK82_38310</name>
</gene>
<organism evidence="1 2">
    <name type="scientific">Lentzea guizhouensis</name>
    <dbReference type="NCBI Taxonomy" id="1586287"/>
    <lineage>
        <taxon>Bacteria</taxon>
        <taxon>Bacillati</taxon>
        <taxon>Actinomycetota</taxon>
        <taxon>Actinomycetes</taxon>
        <taxon>Pseudonocardiales</taxon>
        <taxon>Pseudonocardiaceae</taxon>
        <taxon>Lentzea</taxon>
    </lineage>
</organism>
<dbReference type="InterPro" id="IPR011989">
    <property type="entry name" value="ARM-like"/>
</dbReference>
<evidence type="ECO:0000313" key="1">
    <source>
        <dbReference type="EMBL" id="ANZ40972.1"/>
    </source>
</evidence>
<protein>
    <recommendedName>
        <fullName evidence="3">LRV domain-containing protein</fullName>
    </recommendedName>
</protein>
<accession>A0A1B2HTE7</accession>
<dbReference type="STRING" id="1586287.BBK82_38310"/>
<dbReference type="EMBL" id="CP016793">
    <property type="protein sequence ID" value="ANZ40972.1"/>
    <property type="molecule type" value="Genomic_DNA"/>
</dbReference>
<sequence>MGNLPVLCGLAANPSAPHAVLLRLADHPQRDSLLPSAALLDRTHLPAPVAEVLAVHDSADVRHRLAAHPSTPEAVRVALAGDDDPDVRREVARWPGSWLDRPHYGDPLPAEPLPEEVYLRLAADPDADVRSALGQNHYIPQAVRVVLAGDDDSSVRSSAALDEMPAEVLHGLMADQDRDVRITALRTTGIYTPTATITPELAALYEDEEYFYDSAVTLVELNPELLARLLTNPSLHRALAANPSLPIEQMQVFLQDTALRVALADNPHLPEPILEALVATNDPAVHNTLLRRSDLPSRFLQRLTAFDDNRVTVFSLIPARASTDELLPYLDHPNPNLRYAVTLADDLPPSAVQQLAADPDVHIRFAVCLRYDDVQPAVLVDVLDQQSGRSRLGLLRHPRLPVETVRRHARAEWVLERHAIADRADLPADLVLQLLEDDELVVREAAAANPCLPHDRLRQLLAEAGPSVRQAAASNPSLSAGEIEELLATCW</sequence>
<dbReference type="Proteomes" id="UP000093053">
    <property type="component" value="Chromosome"/>
</dbReference>
<name>A0A1B2HTE7_9PSEU</name>
<dbReference type="OrthoDB" id="3662121at2"/>
<proteinExistence type="predicted"/>
<dbReference type="KEGG" id="led:BBK82_38310"/>
<dbReference type="Gene3D" id="1.25.10.10">
    <property type="entry name" value="Leucine-rich Repeat Variant"/>
    <property type="match status" value="2"/>
</dbReference>
<evidence type="ECO:0008006" key="3">
    <source>
        <dbReference type="Google" id="ProtNLM"/>
    </source>
</evidence>
<keyword evidence="2" id="KW-1185">Reference proteome</keyword>
<reference evidence="1 2" key="1">
    <citation type="submission" date="2016-07" db="EMBL/GenBank/DDBJ databases">
        <title>Complete genome sequence of the Lentzea guizhouensis DHS C013.</title>
        <authorList>
            <person name="Cao C."/>
        </authorList>
    </citation>
    <scope>NUCLEOTIDE SEQUENCE [LARGE SCALE GENOMIC DNA]</scope>
    <source>
        <strain evidence="1 2">DHS C013</strain>
    </source>
</reference>